<sequence>MLLLTLLLYGTLYLLHARYGTAVVHPLASYVLGYYAALTAATYWFTARLVRANPNNFMVAYFSSMVVRLLLSAVVVLVYLYTGGAHEGAGTYAFLGVFFVGYFLYSGFEVWSVLSNLRPFSKPGEITK</sequence>
<name>A0A939EX55_9BACT</name>
<feature type="transmembrane region" description="Helical" evidence="1">
    <location>
        <begin position="58"/>
        <end position="80"/>
    </location>
</feature>
<accession>A0A939EX55</accession>
<keyword evidence="1" id="KW-1133">Transmembrane helix</keyword>
<keyword evidence="1" id="KW-0472">Membrane</keyword>
<keyword evidence="1" id="KW-0812">Transmembrane</keyword>
<gene>
    <name evidence="2" type="ORF">J0X19_09875</name>
</gene>
<dbReference type="Proteomes" id="UP000664144">
    <property type="component" value="Unassembled WGS sequence"/>
</dbReference>
<reference evidence="2" key="1">
    <citation type="submission" date="2021-03" db="EMBL/GenBank/DDBJ databases">
        <authorList>
            <person name="Kim M.K."/>
        </authorList>
    </citation>
    <scope>NUCLEOTIDE SEQUENCE</scope>
    <source>
        <strain evidence="2">BT186</strain>
    </source>
</reference>
<dbReference type="EMBL" id="JAFLQZ010000005">
    <property type="protein sequence ID" value="MBO0358250.1"/>
    <property type="molecule type" value="Genomic_DNA"/>
</dbReference>
<evidence type="ECO:0000313" key="3">
    <source>
        <dbReference type="Proteomes" id="UP000664144"/>
    </source>
</evidence>
<evidence type="ECO:0000256" key="1">
    <source>
        <dbReference type="SAM" id="Phobius"/>
    </source>
</evidence>
<dbReference type="RefSeq" id="WP_206984191.1">
    <property type="nucleotide sequence ID" value="NZ_JAFLQZ010000005.1"/>
</dbReference>
<organism evidence="2 3">
    <name type="scientific">Hymenobacter telluris</name>
    <dbReference type="NCBI Taxonomy" id="2816474"/>
    <lineage>
        <taxon>Bacteria</taxon>
        <taxon>Pseudomonadati</taxon>
        <taxon>Bacteroidota</taxon>
        <taxon>Cytophagia</taxon>
        <taxon>Cytophagales</taxon>
        <taxon>Hymenobacteraceae</taxon>
        <taxon>Hymenobacter</taxon>
    </lineage>
</organism>
<comment type="caution">
    <text evidence="2">The sequence shown here is derived from an EMBL/GenBank/DDBJ whole genome shotgun (WGS) entry which is preliminary data.</text>
</comment>
<protein>
    <submittedName>
        <fullName evidence="2">Uncharacterized protein</fullName>
    </submittedName>
</protein>
<feature type="transmembrane region" description="Helical" evidence="1">
    <location>
        <begin position="92"/>
        <end position="114"/>
    </location>
</feature>
<proteinExistence type="predicted"/>
<dbReference type="AlphaFoldDB" id="A0A939EX55"/>
<feature type="transmembrane region" description="Helical" evidence="1">
    <location>
        <begin position="27"/>
        <end position="46"/>
    </location>
</feature>
<keyword evidence="3" id="KW-1185">Reference proteome</keyword>
<evidence type="ECO:0000313" key="2">
    <source>
        <dbReference type="EMBL" id="MBO0358250.1"/>
    </source>
</evidence>